<feature type="region of interest" description="Disordered" evidence="1">
    <location>
        <begin position="1"/>
        <end position="33"/>
    </location>
</feature>
<name>A0AAN4YBA8_ASPOZ</name>
<dbReference type="AlphaFoldDB" id="A0AAN4YBA8"/>
<evidence type="ECO:0000256" key="1">
    <source>
        <dbReference type="SAM" id="MobiDB-lite"/>
    </source>
</evidence>
<dbReference type="EMBL" id="BSYA01000029">
    <property type="protein sequence ID" value="GMG26778.1"/>
    <property type="molecule type" value="Genomic_DNA"/>
</dbReference>
<evidence type="ECO:0000313" key="3">
    <source>
        <dbReference type="Proteomes" id="UP001165205"/>
    </source>
</evidence>
<comment type="caution">
    <text evidence="2">The sequence shown here is derived from an EMBL/GenBank/DDBJ whole genome shotgun (WGS) entry which is preliminary data.</text>
</comment>
<feature type="compositionally biased region" description="Basic and acidic residues" evidence="1">
    <location>
        <begin position="1"/>
        <end position="14"/>
    </location>
</feature>
<organism evidence="2 3">
    <name type="scientific">Aspergillus oryzae</name>
    <name type="common">Yellow koji mold</name>
    <dbReference type="NCBI Taxonomy" id="5062"/>
    <lineage>
        <taxon>Eukaryota</taxon>
        <taxon>Fungi</taxon>
        <taxon>Dikarya</taxon>
        <taxon>Ascomycota</taxon>
        <taxon>Pezizomycotina</taxon>
        <taxon>Eurotiomycetes</taxon>
        <taxon>Eurotiomycetidae</taxon>
        <taxon>Eurotiales</taxon>
        <taxon>Aspergillaceae</taxon>
        <taxon>Aspergillus</taxon>
        <taxon>Aspergillus subgen. Circumdati</taxon>
    </lineage>
</organism>
<accession>A0AAN4YBA8</accession>
<proteinExistence type="predicted"/>
<gene>
    <name evidence="2" type="ORF">Aory04_000351600</name>
</gene>
<protein>
    <submittedName>
        <fullName evidence="2">Unnamed protein product</fullName>
    </submittedName>
</protein>
<evidence type="ECO:0000313" key="2">
    <source>
        <dbReference type="EMBL" id="GMG26778.1"/>
    </source>
</evidence>
<dbReference type="Proteomes" id="UP001165205">
    <property type="component" value="Unassembled WGS sequence"/>
</dbReference>
<reference evidence="2" key="1">
    <citation type="submission" date="2023-04" db="EMBL/GenBank/DDBJ databases">
        <title>Aspergillus oryzae NBRC 4228.</title>
        <authorList>
            <person name="Ichikawa N."/>
            <person name="Sato H."/>
            <person name="Tonouchi N."/>
        </authorList>
    </citation>
    <scope>NUCLEOTIDE SEQUENCE</scope>
    <source>
        <strain evidence="2">NBRC 4228</strain>
    </source>
</reference>
<sequence length="91" mass="10448">MVTLERELQGKAKEPVTGPSIESEQDKDTMHQGDAFSFEVVHGRGYQVSRWKIEGSTTVTMDEIRFDLDMFPGRHYERDLVITKADLLKFA</sequence>